<evidence type="ECO:0000256" key="6">
    <source>
        <dbReference type="ARBA" id="ARBA00022967"/>
    </source>
</evidence>
<evidence type="ECO:0000256" key="8">
    <source>
        <dbReference type="PROSITE-ProRule" id="PRU01213"/>
    </source>
</evidence>
<evidence type="ECO:0000256" key="4">
    <source>
        <dbReference type="ARBA" id="ARBA00022741"/>
    </source>
</evidence>
<keyword evidence="4" id="KW-0547">Nucleotide-binding</keyword>
<gene>
    <name evidence="11" type="primary">modC</name>
    <name evidence="11" type="ORF">METESE_33350</name>
</gene>
<dbReference type="Gene3D" id="3.40.50.300">
    <property type="entry name" value="P-loop containing nucleotide triphosphate hydrolases"/>
    <property type="match status" value="1"/>
</dbReference>
<dbReference type="InterPro" id="IPR017871">
    <property type="entry name" value="ABC_transporter-like_CS"/>
</dbReference>
<dbReference type="InterPro" id="IPR005116">
    <property type="entry name" value="Transp-assoc_OB_typ1"/>
</dbReference>
<evidence type="ECO:0000256" key="5">
    <source>
        <dbReference type="ARBA" id="ARBA00022840"/>
    </source>
</evidence>
<keyword evidence="6" id="KW-1278">Translocase</keyword>
<dbReference type="Pfam" id="PF03459">
    <property type="entry name" value="TOBE"/>
    <property type="match status" value="1"/>
</dbReference>
<dbReference type="InterPro" id="IPR027417">
    <property type="entry name" value="P-loop_NTPase"/>
</dbReference>
<dbReference type="GO" id="GO:0015689">
    <property type="term" value="P:molybdate ion transport"/>
    <property type="evidence" value="ECO:0007669"/>
    <property type="project" value="InterPro"/>
</dbReference>
<proteinExistence type="predicted"/>
<keyword evidence="7" id="KW-0472">Membrane</keyword>
<dbReference type="PROSITE" id="PS50893">
    <property type="entry name" value="ABC_TRANSPORTER_2"/>
    <property type="match status" value="1"/>
</dbReference>
<dbReference type="InterPro" id="IPR008995">
    <property type="entry name" value="Mo/tungstate-bd_C_term_dom"/>
</dbReference>
<dbReference type="SUPFAM" id="SSF50331">
    <property type="entry name" value="MOP-like"/>
    <property type="match status" value="1"/>
</dbReference>
<dbReference type="GO" id="GO:0005524">
    <property type="term" value="F:ATP binding"/>
    <property type="evidence" value="ECO:0007669"/>
    <property type="project" value="UniProtKB-KW"/>
</dbReference>
<organism evidence="11 12">
    <name type="scientific">Mesoterricola sediminis</name>
    <dbReference type="NCBI Taxonomy" id="2927980"/>
    <lineage>
        <taxon>Bacteria</taxon>
        <taxon>Pseudomonadati</taxon>
        <taxon>Acidobacteriota</taxon>
        <taxon>Holophagae</taxon>
        <taxon>Holophagales</taxon>
        <taxon>Holophagaceae</taxon>
        <taxon>Mesoterricola</taxon>
    </lineage>
</organism>
<evidence type="ECO:0000256" key="7">
    <source>
        <dbReference type="ARBA" id="ARBA00023136"/>
    </source>
</evidence>
<dbReference type="AlphaFoldDB" id="A0AA48H2E4"/>
<dbReference type="PANTHER" id="PTHR43514:SF4">
    <property type="entry name" value="ABC TRANSPORTER I FAMILY MEMBER 10"/>
    <property type="match status" value="1"/>
</dbReference>
<keyword evidence="12" id="KW-1185">Reference proteome</keyword>
<evidence type="ECO:0000259" key="9">
    <source>
        <dbReference type="PROSITE" id="PS50893"/>
    </source>
</evidence>
<feature type="domain" description="ABC transporter" evidence="9">
    <location>
        <begin position="1"/>
        <end position="237"/>
    </location>
</feature>
<dbReference type="SUPFAM" id="SSF52540">
    <property type="entry name" value="P-loop containing nucleoside triphosphate hydrolases"/>
    <property type="match status" value="1"/>
</dbReference>
<keyword evidence="5 11" id="KW-0067">ATP-binding</keyword>
<dbReference type="SMART" id="SM00382">
    <property type="entry name" value="AAA"/>
    <property type="match status" value="1"/>
</dbReference>
<dbReference type="Pfam" id="PF00005">
    <property type="entry name" value="ABC_tran"/>
    <property type="match status" value="1"/>
</dbReference>
<evidence type="ECO:0000256" key="2">
    <source>
        <dbReference type="ARBA" id="ARBA00022475"/>
    </source>
</evidence>
<dbReference type="RefSeq" id="WP_243345783.1">
    <property type="nucleotide sequence ID" value="NZ_AP027081.1"/>
</dbReference>
<dbReference type="InterPro" id="IPR004606">
    <property type="entry name" value="Mop_domain"/>
</dbReference>
<dbReference type="PROSITE" id="PS00211">
    <property type="entry name" value="ABC_TRANSPORTER_1"/>
    <property type="match status" value="1"/>
</dbReference>
<accession>A0AA48H2E4</accession>
<protein>
    <submittedName>
        <fullName evidence="11">Molybdenum import ATP-binding protein ModC</fullName>
    </submittedName>
</protein>
<dbReference type="InterPro" id="IPR050334">
    <property type="entry name" value="Molybdenum_import_ModC"/>
</dbReference>
<dbReference type="Proteomes" id="UP001228113">
    <property type="component" value="Chromosome"/>
</dbReference>
<dbReference type="GO" id="GO:0016887">
    <property type="term" value="F:ATP hydrolysis activity"/>
    <property type="evidence" value="ECO:0007669"/>
    <property type="project" value="InterPro"/>
</dbReference>
<keyword evidence="1" id="KW-0813">Transport</keyword>
<name>A0AA48H2E4_9BACT</name>
<evidence type="ECO:0000259" key="10">
    <source>
        <dbReference type="PROSITE" id="PS51866"/>
    </source>
</evidence>
<keyword evidence="2" id="KW-1003">Cell membrane</keyword>
<evidence type="ECO:0000256" key="1">
    <source>
        <dbReference type="ARBA" id="ARBA00022448"/>
    </source>
</evidence>
<reference evidence="11" key="1">
    <citation type="journal article" date="2023" name="Int. J. Syst. Evol. Microbiol.">
        <title>Mesoterricola silvestris gen. nov., sp. nov., Mesoterricola sediminis sp. nov., Geothrix oryzae sp. nov., Geothrix edaphica sp. nov., Geothrix rubra sp. nov., and Geothrix limicola sp. nov., six novel members of Acidobacteriota isolated from soils.</title>
        <authorList>
            <person name="Itoh H."/>
            <person name="Sugisawa Y."/>
            <person name="Mise K."/>
            <person name="Xu Z."/>
            <person name="Kuniyasu M."/>
            <person name="Ushijima N."/>
            <person name="Kawano K."/>
            <person name="Kobayashi E."/>
            <person name="Shiratori Y."/>
            <person name="Masuda Y."/>
            <person name="Senoo K."/>
        </authorList>
    </citation>
    <scope>NUCLEOTIDE SEQUENCE</scope>
    <source>
        <strain evidence="11">W786</strain>
    </source>
</reference>
<dbReference type="EMBL" id="AP027081">
    <property type="protein sequence ID" value="BDU78377.1"/>
    <property type="molecule type" value="Genomic_DNA"/>
</dbReference>
<dbReference type="InterPro" id="IPR003439">
    <property type="entry name" value="ABC_transporter-like_ATP-bd"/>
</dbReference>
<evidence type="ECO:0000313" key="11">
    <source>
        <dbReference type="EMBL" id="BDU78377.1"/>
    </source>
</evidence>
<evidence type="ECO:0000256" key="3">
    <source>
        <dbReference type="ARBA" id="ARBA00022505"/>
    </source>
</evidence>
<dbReference type="PROSITE" id="PS51866">
    <property type="entry name" value="MOP"/>
    <property type="match status" value="1"/>
</dbReference>
<evidence type="ECO:0000313" key="12">
    <source>
        <dbReference type="Proteomes" id="UP001228113"/>
    </source>
</evidence>
<dbReference type="KEGG" id="msea:METESE_33350"/>
<dbReference type="Gene3D" id="2.40.50.100">
    <property type="match status" value="1"/>
</dbReference>
<dbReference type="InterPro" id="IPR003593">
    <property type="entry name" value="AAA+_ATPase"/>
</dbReference>
<feature type="domain" description="Mop" evidence="10">
    <location>
        <begin position="291"/>
        <end position="355"/>
    </location>
</feature>
<keyword evidence="3 8" id="KW-0500">Molybdenum</keyword>
<dbReference type="PANTHER" id="PTHR43514">
    <property type="entry name" value="ABC TRANSPORTER I FAMILY MEMBER 10"/>
    <property type="match status" value="1"/>
</dbReference>
<sequence length="358" mass="38286">MELTAEFRKTFPGGPSIEASLRLGLEARGLTVLFGPSGCGKTTVLRCLAGLETPDEGRIAAGPALWFEAGRGNVVPAPARRVGYVFQEPMLFPHLSVRGNIAYGLHGWTREQRQARVEAMVQVAGLAGLEHRRPRELSGGQKQRVALARALAPRPSLVLLDEPFASLDRAATEELRHNLRQILHHLDVPAVLVTHNPLDALALGDRMVLMAGGKVLREGTPAALLAQADVLPAEAFGSVVRARVLGRTEGLLRLAAGSAELYAPDPGGPLDEVYACIRGEGVALERGPHGLMTQRNRVPATLLRLEEAGALTRVHLDAGFPLHALITAWAARDMGLEAGLPVHALIKASAIQVIPIER</sequence>